<sequence length="169" mass="19029">MSSNHPYSTSWFILNKQYVCSSSKSSSSLSHYSEPSPPLKESLPPLSLSPTKRNNHDQQNPNASRAQIIETGLTSKISDDPELHLGLPSHNRHNDTEMDHKEMAEEGTTGNAYLTTTLNKGPYWIPTPSQILIGPTQFSCPICFQTFNRYNNMQVLNITLNAHSFFYKI</sequence>
<dbReference type="PANTHER" id="PTHR45878:SF1">
    <property type="entry name" value="ZINC FINGER PROTEIN WIP2"/>
    <property type="match status" value="1"/>
</dbReference>
<reference evidence="2" key="2">
    <citation type="submission" date="2020-06" db="EMBL/GenBank/DDBJ databases">
        <title>Helianthus annuus Genome sequencing and assembly Release 2.</title>
        <authorList>
            <person name="Gouzy J."/>
            <person name="Langlade N."/>
            <person name="Munos S."/>
        </authorList>
    </citation>
    <scope>NUCLEOTIDE SEQUENCE</scope>
    <source>
        <tissue evidence="2">Leaves</tissue>
    </source>
</reference>
<evidence type="ECO:0000256" key="1">
    <source>
        <dbReference type="SAM" id="MobiDB-lite"/>
    </source>
</evidence>
<comment type="caution">
    <text evidence="2">The sequence shown here is derived from an EMBL/GenBank/DDBJ whole genome shotgun (WGS) entry which is preliminary data.</text>
</comment>
<accession>A0A9K3JRE7</accession>
<dbReference type="Gramene" id="mRNA:HanXRQr2_Chr02g0082691">
    <property type="protein sequence ID" value="CDS:HanXRQr2_Chr02g0082691.1"/>
    <property type="gene ID" value="HanXRQr2_Chr02g0082691"/>
</dbReference>
<keyword evidence="3" id="KW-1185">Reference proteome</keyword>
<dbReference type="Proteomes" id="UP000215914">
    <property type="component" value="Unassembled WGS sequence"/>
</dbReference>
<dbReference type="GO" id="GO:0003700">
    <property type="term" value="F:DNA-binding transcription factor activity"/>
    <property type="evidence" value="ECO:0007669"/>
    <property type="project" value="InterPro"/>
</dbReference>
<name>A0A9K3JRE7_HELAN</name>
<dbReference type="EMBL" id="MNCJ02000317">
    <property type="protein sequence ID" value="KAF5819886.1"/>
    <property type="molecule type" value="Genomic_DNA"/>
</dbReference>
<dbReference type="GO" id="GO:0010468">
    <property type="term" value="P:regulation of gene expression"/>
    <property type="evidence" value="ECO:0000318"/>
    <property type="project" value="GO_Central"/>
</dbReference>
<protein>
    <submittedName>
        <fullName evidence="2">Uncharacterized protein</fullName>
    </submittedName>
</protein>
<proteinExistence type="predicted"/>
<evidence type="ECO:0000313" key="3">
    <source>
        <dbReference type="Proteomes" id="UP000215914"/>
    </source>
</evidence>
<feature type="compositionally biased region" description="Low complexity" evidence="1">
    <location>
        <begin position="23"/>
        <end position="50"/>
    </location>
</feature>
<dbReference type="GO" id="GO:0080022">
    <property type="term" value="P:primary root development"/>
    <property type="evidence" value="ECO:0000318"/>
    <property type="project" value="GO_Central"/>
</dbReference>
<dbReference type="PANTHER" id="PTHR45878">
    <property type="entry name" value="ZINC FINGER PROTEIN WIP2"/>
    <property type="match status" value="1"/>
</dbReference>
<evidence type="ECO:0000313" key="2">
    <source>
        <dbReference type="EMBL" id="KAF5819886.1"/>
    </source>
</evidence>
<organism evidence="2 3">
    <name type="scientific">Helianthus annuus</name>
    <name type="common">Common sunflower</name>
    <dbReference type="NCBI Taxonomy" id="4232"/>
    <lineage>
        <taxon>Eukaryota</taxon>
        <taxon>Viridiplantae</taxon>
        <taxon>Streptophyta</taxon>
        <taxon>Embryophyta</taxon>
        <taxon>Tracheophyta</taxon>
        <taxon>Spermatophyta</taxon>
        <taxon>Magnoliopsida</taxon>
        <taxon>eudicotyledons</taxon>
        <taxon>Gunneridae</taxon>
        <taxon>Pentapetalae</taxon>
        <taxon>asterids</taxon>
        <taxon>campanulids</taxon>
        <taxon>Asterales</taxon>
        <taxon>Asteraceae</taxon>
        <taxon>Asteroideae</taxon>
        <taxon>Heliantheae alliance</taxon>
        <taxon>Heliantheae</taxon>
        <taxon>Helianthus</taxon>
    </lineage>
</organism>
<dbReference type="AlphaFoldDB" id="A0A9K3JRE7"/>
<reference evidence="2" key="1">
    <citation type="journal article" date="2017" name="Nature">
        <title>The sunflower genome provides insights into oil metabolism, flowering and Asterid evolution.</title>
        <authorList>
            <person name="Badouin H."/>
            <person name="Gouzy J."/>
            <person name="Grassa C.J."/>
            <person name="Murat F."/>
            <person name="Staton S.E."/>
            <person name="Cottret L."/>
            <person name="Lelandais-Briere C."/>
            <person name="Owens G.L."/>
            <person name="Carrere S."/>
            <person name="Mayjonade B."/>
            <person name="Legrand L."/>
            <person name="Gill N."/>
            <person name="Kane N.C."/>
            <person name="Bowers J.E."/>
            <person name="Hubner S."/>
            <person name="Bellec A."/>
            <person name="Berard A."/>
            <person name="Berges H."/>
            <person name="Blanchet N."/>
            <person name="Boniface M.C."/>
            <person name="Brunel D."/>
            <person name="Catrice O."/>
            <person name="Chaidir N."/>
            <person name="Claudel C."/>
            <person name="Donnadieu C."/>
            <person name="Faraut T."/>
            <person name="Fievet G."/>
            <person name="Helmstetter N."/>
            <person name="King M."/>
            <person name="Knapp S.J."/>
            <person name="Lai Z."/>
            <person name="Le Paslier M.C."/>
            <person name="Lippi Y."/>
            <person name="Lorenzon L."/>
            <person name="Mandel J.R."/>
            <person name="Marage G."/>
            <person name="Marchand G."/>
            <person name="Marquand E."/>
            <person name="Bret-Mestries E."/>
            <person name="Morien E."/>
            <person name="Nambeesan S."/>
            <person name="Nguyen T."/>
            <person name="Pegot-Espagnet P."/>
            <person name="Pouilly N."/>
            <person name="Raftis F."/>
            <person name="Sallet E."/>
            <person name="Schiex T."/>
            <person name="Thomas J."/>
            <person name="Vandecasteele C."/>
            <person name="Vares D."/>
            <person name="Vear F."/>
            <person name="Vautrin S."/>
            <person name="Crespi M."/>
            <person name="Mangin B."/>
            <person name="Burke J.M."/>
            <person name="Salse J."/>
            <person name="Munos S."/>
            <person name="Vincourt P."/>
            <person name="Rieseberg L.H."/>
            <person name="Langlade N.B."/>
        </authorList>
    </citation>
    <scope>NUCLEOTIDE SEQUENCE</scope>
    <source>
        <tissue evidence="2">Leaves</tissue>
    </source>
</reference>
<gene>
    <name evidence="2" type="ORF">HanXRQr2_Chr02g0082691</name>
</gene>
<feature type="region of interest" description="Disordered" evidence="1">
    <location>
        <begin position="23"/>
        <end position="84"/>
    </location>
</feature>
<dbReference type="InterPro" id="IPR043584">
    <property type="entry name" value="WIP1/2/3/4/5/6"/>
</dbReference>
<dbReference type="GO" id="GO:0005634">
    <property type="term" value="C:nucleus"/>
    <property type="evidence" value="ECO:0000318"/>
    <property type="project" value="GO_Central"/>
</dbReference>